<accession>A0A2M6K8R7</accession>
<dbReference type="EMBL" id="PCWW01000052">
    <property type="protein sequence ID" value="PIR13198.1"/>
    <property type="molecule type" value="Genomic_DNA"/>
</dbReference>
<dbReference type="GO" id="GO:0046872">
    <property type="term" value="F:metal ion binding"/>
    <property type="evidence" value="ECO:0007669"/>
    <property type="project" value="UniProtKB-KW"/>
</dbReference>
<dbReference type="GO" id="GO:0006285">
    <property type="term" value="P:base-excision repair, AP site formation"/>
    <property type="evidence" value="ECO:0007669"/>
    <property type="project" value="TreeGrafter"/>
</dbReference>
<evidence type="ECO:0000256" key="9">
    <source>
        <dbReference type="ARBA" id="ARBA00023295"/>
    </source>
</evidence>
<dbReference type="FunFam" id="1.10.340.30:FF:000001">
    <property type="entry name" value="Endonuclease III"/>
    <property type="match status" value="1"/>
</dbReference>
<proteinExistence type="inferred from homology"/>
<keyword evidence="7" id="KW-0411">Iron-sulfur</keyword>
<sequence>MRKKRALIIIRTLKKLYPSIRPSLNSSNTFEFLVAVILSAQCTDARVNSVTKDLFRKYRTVEDYVNAPIGEFEQDIRSTGFYRNKAKNILATAKIIHEKYDDTVPKTMNEMLELPGVARKTANVVLGYKYGVVEGVAVDTHVRRLSKLYGLTNEQNPNKIEKDLMKSLPKEEWLQFTMRIVEYGRQYCPAKKHDHKNCPIYIALRKEKLIPEDQLQ</sequence>
<dbReference type="Gene3D" id="1.10.1670.10">
    <property type="entry name" value="Helix-hairpin-Helix base-excision DNA repair enzymes (C-terminal)"/>
    <property type="match status" value="1"/>
</dbReference>
<evidence type="ECO:0000256" key="2">
    <source>
        <dbReference type="ARBA" id="ARBA00022485"/>
    </source>
</evidence>
<dbReference type="InterPro" id="IPR011257">
    <property type="entry name" value="DNA_glycosylase"/>
</dbReference>
<evidence type="ECO:0000256" key="5">
    <source>
        <dbReference type="ARBA" id="ARBA00022801"/>
    </source>
</evidence>
<keyword evidence="9 10" id="KW-0326">Glycosidase</keyword>
<evidence type="ECO:0000256" key="3">
    <source>
        <dbReference type="ARBA" id="ARBA00022723"/>
    </source>
</evidence>
<dbReference type="InterPro" id="IPR003265">
    <property type="entry name" value="HhH-GPD_domain"/>
</dbReference>
<comment type="catalytic activity">
    <reaction evidence="10">
        <text>2'-deoxyribonucleotide-(2'-deoxyribose 5'-phosphate)-2'-deoxyribonucleotide-DNA = a 3'-end 2'-deoxyribonucleotide-(2,3-dehydro-2,3-deoxyribose 5'-phosphate)-DNA + a 5'-end 5'-phospho-2'-deoxyribonucleoside-DNA + H(+)</text>
        <dbReference type="Rhea" id="RHEA:66592"/>
        <dbReference type="Rhea" id="RHEA-COMP:13180"/>
        <dbReference type="Rhea" id="RHEA-COMP:16897"/>
        <dbReference type="Rhea" id="RHEA-COMP:17067"/>
        <dbReference type="ChEBI" id="CHEBI:15378"/>
        <dbReference type="ChEBI" id="CHEBI:136412"/>
        <dbReference type="ChEBI" id="CHEBI:157695"/>
        <dbReference type="ChEBI" id="CHEBI:167181"/>
        <dbReference type="EC" id="4.2.99.18"/>
    </reaction>
</comment>
<keyword evidence="12" id="KW-0540">Nuclease</keyword>
<comment type="function">
    <text evidence="10">DNA repair enzyme that has both DNA N-glycosylase activity and AP-lyase activity. The DNA N-glycosylase activity releases various damaged pyrimidines from DNA by cleaving the N-glycosidic bond, leaving an AP (apurinic/apyrimidinic) site. The AP-lyase activity cleaves the phosphodiester bond 3' to the AP site by a beta-elimination, leaving a 3'-terminal unsaturated sugar and a product with a terminal 5'-phosphate.</text>
</comment>
<keyword evidence="10" id="KW-0456">Lyase</keyword>
<evidence type="ECO:0000256" key="4">
    <source>
        <dbReference type="ARBA" id="ARBA00022763"/>
    </source>
</evidence>
<dbReference type="PIRSF" id="PIRSF001435">
    <property type="entry name" value="Nth"/>
    <property type="match status" value="1"/>
</dbReference>
<reference evidence="12 13" key="1">
    <citation type="submission" date="2017-09" db="EMBL/GenBank/DDBJ databases">
        <title>Depth-based differentiation of microbial function through sediment-hosted aquifers and enrichment of novel symbionts in the deep terrestrial subsurface.</title>
        <authorList>
            <person name="Probst A.J."/>
            <person name="Ladd B."/>
            <person name="Jarett J.K."/>
            <person name="Geller-Mcgrath D.E."/>
            <person name="Sieber C.M."/>
            <person name="Emerson J.B."/>
            <person name="Anantharaman K."/>
            <person name="Thomas B.C."/>
            <person name="Malmstrom R."/>
            <person name="Stieglmeier M."/>
            <person name="Klingl A."/>
            <person name="Woyke T."/>
            <person name="Ryan C.M."/>
            <person name="Banfield J.F."/>
        </authorList>
    </citation>
    <scope>NUCLEOTIDE SEQUENCE [LARGE SCALE GENOMIC DNA]</scope>
    <source>
        <strain evidence="12">CG11_big_fil_rev_8_21_14_0_20_39_10</strain>
    </source>
</reference>
<dbReference type="InterPro" id="IPR005759">
    <property type="entry name" value="Nth"/>
</dbReference>
<evidence type="ECO:0000259" key="11">
    <source>
        <dbReference type="SMART" id="SM00478"/>
    </source>
</evidence>
<keyword evidence="12" id="KW-0255">Endonuclease</keyword>
<name>A0A2M6K8R7_9BACT</name>
<dbReference type="Proteomes" id="UP000230869">
    <property type="component" value="Unassembled WGS sequence"/>
</dbReference>
<dbReference type="GO" id="GO:0003677">
    <property type="term" value="F:DNA binding"/>
    <property type="evidence" value="ECO:0007669"/>
    <property type="project" value="UniProtKB-UniRule"/>
</dbReference>
<comment type="cofactor">
    <cofactor evidence="10">
        <name>[4Fe-4S] cluster</name>
        <dbReference type="ChEBI" id="CHEBI:49883"/>
    </cofactor>
    <text evidence="10">Binds 1 [4Fe-4S] cluster.</text>
</comment>
<comment type="caution">
    <text evidence="12">The sequence shown here is derived from an EMBL/GenBank/DDBJ whole genome shotgun (WGS) entry which is preliminary data.</text>
</comment>
<keyword evidence="2" id="KW-0004">4Fe-4S</keyword>
<dbReference type="NCBIfam" id="TIGR01083">
    <property type="entry name" value="nth"/>
    <property type="match status" value="1"/>
</dbReference>
<keyword evidence="6" id="KW-0408">Iron</keyword>
<dbReference type="AlphaFoldDB" id="A0A2M6K8R7"/>
<keyword evidence="5 10" id="KW-0378">Hydrolase</keyword>
<dbReference type="EC" id="4.2.99.18" evidence="10"/>
<evidence type="ECO:0000256" key="6">
    <source>
        <dbReference type="ARBA" id="ARBA00023004"/>
    </source>
</evidence>
<dbReference type="PANTHER" id="PTHR10359:SF18">
    <property type="entry name" value="ENDONUCLEASE III"/>
    <property type="match status" value="1"/>
</dbReference>
<dbReference type="GO" id="GO:0140078">
    <property type="term" value="F:class I DNA-(apurinic or apyrimidinic site) endonuclease activity"/>
    <property type="evidence" value="ECO:0007669"/>
    <property type="project" value="UniProtKB-EC"/>
</dbReference>
<keyword evidence="3" id="KW-0479">Metal-binding</keyword>
<dbReference type="SUPFAM" id="SSF48150">
    <property type="entry name" value="DNA-glycosylase"/>
    <property type="match status" value="1"/>
</dbReference>
<dbReference type="SMART" id="SM00478">
    <property type="entry name" value="ENDO3c"/>
    <property type="match status" value="1"/>
</dbReference>
<keyword evidence="8 10" id="KW-0234">DNA repair</keyword>
<dbReference type="HAMAP" id="MF_00942">
    <property type="entry name" value="Nth"/>
    <property type="match status" value="1"/>
</dbReference>
<evidence type="ECO:0000313" key="13">
    <source>
        <dbReference type="Proteomes" id="UP000230869"/>
    </source>
</evidence>
<evidence type="ECO:0000256" key="8">
    <source>
        <dbReference type="ARBA" id="ARBA00023204"/>
    </source>
</evidence>
<dbReference type="InterPro" id="IPR023170">
    <property type="entry name" value="HhH_base_excis_C"/>
</dbReference>
<dbReference type="CDD" id="cd00056">
    <property type="entry name" value="ENDO3c"/>
    <property type="match status" value="1"/>
</dbReference>
<dbReference type="Gene3D" id="1.10.340.30">
    <property type="entry name" value="Hypothetical protein, domain 2"/>
    <property type="match status" value="1"/>
</dbReference>
<organism evidence="12 13">
    <name type="scientific">Candidatus Falkowbacteria bacterium CG11_big_fil_rev_8_21_14_0_20_39_10</name>
    <dbReference type="NCBI Taxonomy" id="1974570"/>
    <lineage>
        <taxon>Bacteria</taxon>
        <taxon>Candidatus Falkowiibacteriota</taxon>
    </lineage>
</organism>
<keyword evidence="4 10" id="KW-0227">DNA damage</keyword>
<dbReference type="Pfam" id="PF00730">
    <property type="entry name" value="HhH-GPD"/>
    <property type="match status" value="1"/>
</dbReference>
<dbReference type="PANTHER" id="PTHR10359">
    <property type="entry name" value="A/G-SPECIFIC ADENINE GLYCOSYLASE/ENDONUCLEASE III"/>
    <property type="match status" value="1"/>
</dbReference>
<gene>
    <name evidence="10 12" type="primary">nth</name>
    <name evidence="12" type="ORF">COV49_03025</name>
</gene>
<keyword evidence="10" id="KW-0238">DNA-binding</keyword>
<evidence type="ECO:0000256" key="10">
    <source>
        <dbReference type="HAMAP-Rule" id="MF_00942"/>
    </source>
</evidence>
<dbReference type="GO" id="GO:0019104">
    <property type="term" value="F:DNA N-glycosylase activity"/>
    <property type="evidence" value="ECO:0007669"/>
    <property type="project" value="UniProtKB-UniRule"/>
</dbReference>
<comment type="similarity">
    <text evidence="1 10">Belongs to the Nth/MutY family.</text>
</comment>
<evidence type="ECO:0000313" key="12">
    <source>
        <dbReference type="EMBL" id="PIR13198.1"/>
    </source>
</evidence>
<comment type="caution">
    <text evidence="10">Lacks conserved residue(s) required for the propagation of feature annotation.</text>
</comment>
<protein>
    <recommendedName>
        <fullName evidence="10">Endonuclease III</fullName>
        <ecNumber evidence="10">4.2.99.18</ecNumber>
    </recommendedName>
    <alternativeName>
        <fullName evidence="10">DNA-(apurinic or apyrimidinic site) lyase</fullName>
    </alternativeName>
</protein>
<evidence type="ECO:0000256" key="1">
    <source>
        <dbReference type="ARBA" id="ARBA00008343"/>
    </source>
</evidence>
<feature type="domain" description="HhH-GPD" evidence="11">
    <location>
        <begin position="38"/>
        <end position="186"/>
    </location>
</feature>
<evidence type="ECO:0000256" key="7">
    <source>
        <dbReference type="ARBA" id="ARBA00023014"/>
    </source>
</evidence>
<dbReference type="GO" id="GO:0051539">
    <property type="term" value="F:4 iron, 4 sulfur cluster binding"/>
    <property type="evidence" value="ECO:0007669"/>
    <property type="project" value="UniProtKB-KW"/>
</dbReference>